<dbReference type="UniPathway" id="UPA00148"/>
<evidence type="ECO:0000256" key="1">
    <source>
        <dbReference type="ARBA" id="ARBA00004651"/>
    </source>
</evidence>
<keyword evidence="11" id="KW-1185">Reference proteome</keyword>
<feature type="transmembrane region" description="Helical" evidence="9">
    <location>
        <begin position="75"/>
        <end position="102"/>
    </location>
</feature>
<protein>
    <submittedName>
        <fullName evidence="10">Putative membrane protein</fullName>
    </submittedName>
</protein>
<feature type="transmembrane region" description="Helical" evidence="9">
    <location>
        <begin position="108"/>
        <end position="129"/>
    </location>
</feature>
<gene>
    <name evidence="10" type="ordered locus">MICA_1061</name>
</gene>
<evidence type="ECO:0000256" key="7">
    <source>
        <dbReference type="ARBA" id="ARBA00022989"/>
    </source>
</evidence>
<evidence type="ECO:0000256" key="2">
    <source>
        <dbReference type="ARBA" id="ARBA00004953"/>
    </source>
</evidence>
<comment type="similarity">
    <text evidence="3">Belongs to the CobD/CbiB family.</text>
</comment>
<dbReference type="EMBL" id="CP002382">
    <property type="protein sequence ID" value="AEP09389.1"/>
    <property type="molecule type" value="Genomic_DNA"/>
</dbReference>
<keyword evidence="5" id="KW-0169">Cobalamin biosynthesis</keyword>
<feature type="transmembrane region" description="Helical" evidence="9">
    <location>
        <begin position="180"/>
        <end position="202"/>
    </location>
</feature>
<dbReference type="OrthoDB" id="9811967at2"/>
<dbReference type="Proteomes" id="UP000009286">
    <property type="component" value="Chromosome"/>
</dbReference>
<accession>G2KN56</accession>
<evidence type="ECO:0000256" key="4">
    <source>
        <dbReference type="ARBA" id="ARBA00022475"/>
    </source>
</evidence>
<dbReference type="eggNOG" id="COG1270">
    <property type="taxonomic scope" value="Bacteria"/>
</dbReference>
<comment type="pathway">
    <text evidence="2">Cofactor biosynthesis; adenosylcobalamin biosynthesis.</text>
</comment>
<dbReference type="GO" id="GO:0009236">
    <property type="term" value="P:cobalamin biosynthetic process"/>
    <property type="evidence" value="ECO:0007669"/>
    <property type="project" value="UniProtKB-UniPathway"/>
</dbReference>
<sequence>MTDILVYIHSLLLDPTRIPLAMGAIMTVAIFGVATGPLRGNANPLYWAVVNGLFGGFGARLDRVQRTPADLMMRGFFVTVLGLGFFYLCARLAASAAFFYPAAGLTEVVLLSLCLSAGTIWYALLKLFFALKDKKVGKGAYYTIASSSRCDLSASDDFTITRVGMALAARNFDKGLVAPVLWYLIAGLPGAFIYTGLAALAWRFGKDGFTKGFGRLPLALERLMGFVPTLLAGFLLAVAGLLTPTGGMTRAFIGIFGAGKGRAPYDQGGQPVTAMAWSLGVSLGGPNQDLDGSALQRAWVGPEGATARLEASHLRRAIYLHLMAVLLLLAALGGGLFWGSIGL</sequence>
<keyword evidence="8 9" id="KW-0472">Membrane</keyword>
<feature type="transmembrane region" description="Helical" evidence="9">
    <location>
        <begin position="318"/>
        <end position="341"/>
    </location>
</feature>
<feature type="transmembrane region" description="Helical" evidence="9">
    <location>
        <begin position="222"/>
        <end position="242"/>
    </location>
</feature>
<organism evidence="10 11">
    <name type="scientific">Micavibrio aeruginosavorus (strain ARL-13)</name>
    <dbReference type="NCBI Taxonomy" id="856793"/>
    <lineage>
        <taxon>Bacteria</taxon>
        <taxon>Pseudomonadati</taxon>
        <taxon>Bdellovibrionota</taxon>
        <taxon>Bdellovibrionia</taxon>
        <taxon>Bdellovibrionales</taxon>
        <taxon>Pseudobdellovibrionaceae</taxon>
        <taxon>Micavibrio</taxon>
    </lineage>
</organism>
<evidence type="ECO:0000313" key="11">
    <source>
        <dbReference type="Proteomes" id="UP000009286"/>
    </source>
</evidence>
<keyword evidence="7 9" id="KW-1133">Transmembrane helix</keyword>
<dbReference type="STRING" id="856793.MICA_1061"/>
<reference evidence="10 11" key="1">
    <citation type="journal article" date="2011" name="BMC Genomics">
        <title>Genomic insights into an obligate epibiotic bacterial predator: Micavibrio aeruginosavorus ARL-13.</title>
        <authorList>
            <person name="Wang Z."/>
            <person name="Kadouri D."/>
            <person name="Wu M."/>
        </authorList>
    </citation>
    <scope>NUCLEOTIDE SEQUENCE [LARGE SCALE GENOMIC DNA]</scope>
    <source>
        <strain evidence="10 11">ARL-13</strain>
    </source>
</reference>
<comment type="subcellular location">
    <subcellularLocation>
        <location evidence="1">Cell membrane</location>
        <topology evidence="1">Multi-pass membrane protein</topology>
    </subcellularLocation>
</comment>
<dbReference type="AlphaFoldDB" id="G2KN56"/>
<feature type="transmembrane region" description="Helical" evidence="9">
    <location>
        <begin position="20"/>
        <end position="38"/>
    </location>
</feature>
<dbReference type="PANTHER" id="PTHR34308">
    <property type="entry name" value="COBALAMIN BIOSYNTHESIS PROTEIN CBIB"/>
    <property type="match status" value="1"/>
</dbReference>
<dbReference type="Pfam" id="PF03186">
    <property type="entry name" value="CobD_Cbib"/>
    <property type="match status" value="1"/>
</dbReference>
<evidence type="ECO:0000256" key="9">
    <source>
        <dbReference type="SAM" id="Phobius"/>
    </source>
</evidence>
<dbReference type="InterPro" id="IPR004485">
    <property type="entry name" value="Cobalamin_biosynth_CobD/CbiB"/>
</dbReference>
<dbReference type="PANTHER" id="PTHR34308:SF1">
    <property type="entry name" value="COBALAMIN BIOSYNTHESIS PROTEIN CBIB"/>
    <property type="match status" value="1"/>
</dbReference>
<dbReference type="HOGENOM" id="CLU_808474_0_0_5"/>
<keyword evidence="4" id="KW-1003">Cell membrane</keyword>
<evidence type="ECO:0000256" key="5">
    <source>
        <dbReference type="ARBA" id="ARBA00022573"/>
    </source>
</evidence>
<dbReference type="GO" id="GO:0005886">
    <property type="term" value="C:plasma membrane"/>
    <property type="evidence" value="ECO:0007669"/>
    <property type="project" value="UniProtKB-SubCell"/>
</dbReference>
<evidence type="ECO:0000256" key="8">
    <source>
        <dbReference type="ARBA" id="ARBA00023136"/>
    </source>
</evidence>
<dbReference type="GO" id="GO:0048472">
    <property type="term" value="F:threonine-phosphate decarboxylase activity"/>
    <property type="evidence" value="ECO:0007669"/>
    <property type="project" value="InterPro"/>
</dbReference>
<keyword evidence="6 9" id="KW-0812">Transmembrane</keyword>
<evidence type="ECO:0000313" key="10">
    <source>
        <dbReference type="EMBL" id="AEP09389.1"/>
    </source>
</evidence>
<dbReference type="RefSeq" id="WP_014102612.1">
    <property type="nucleotide sequence ID" value="NC_016026.1"/>
</dbReference>
<evidence type="ECO:0000256" key="6">
    <source>
        <dbReference type="ARBA" id="ARBA00022692"/>
    </source>
</evidence>
<proteinExistence type="inferred from homology"/>
<name>G2KN56_MICAA</name>
<dbReference type="KEGG" id="mai:MICA_1061"/>
<evidence type="ECO:0000256" key="3">
    <source>
        <dbReference type="ARBA" id="ARBA00006263"/>
    </source>
</evidence>